<dbReference type="AlphaFoldDB" id="A0A086Y1L4"/>
<keyword evidence="2" id="KW-1185">Reference proteome</keyword>
<dbReference type="eggNOG" id="COG5511">
    <property type="taxonomic scope" value="Bacteria"/>
</dbReference>
<dbReference type="STRING" id="1105367.CG50_14840"/>
<dbReference type="NCBIfam" id="TIGR01539">
    <property type="entry name" value="portal_lambda"/>
    <property type="match status" value="1"/>
</dbReference>
<dbReference type="InterPro" id="IPR006429">
    <property type="entry name" value="Phage_lambda_portal"/>
</dbReference>
<proteinExistence type="predicted"/>
<organism evidence="1 2">
    <name type="scientific">Paenirhodobacter enshiensis</name>
    <dbReference type="NCBI Taxonomy" id="1105367"/>
    <lineage>
        <taxon>Bacteria</taxon>
        <taxon>Pseudomonadati</taxon>
        <taxon>Pseudomonadota</taxon>
        <taxon>Alphaproteobacteria</taxon>
        <taxon>Rhodobacterales</taxon>
        <taxon>Rhodobacter group</taxon>
        <taxon>Paenirhodobacter</taxon>
    </lineage>
</organism>
<evidence type="ECO:0000313" key="1">
    <source>
        <dbReference type="EMBL" id="KFI28164.1"/>
    </source>
</evidence>
<evidence type="ECO:0000313" key="2">
    <source>
        <dbReference type="Proteomes" id="UP000028824"/>
    </source>
</evidence>
<dbReference type="RefSeq" id="WP_036636212.1">
    <property type="nucleotide sequence ID" value="NZ_JFZB01000007.1"/>
</dbReference>
<dbReference type="GO" id="GO:0005198">
    <property type="term" value="F:structural molecule activity"/>
    <property type="evidence" value="ECO:0007669"/>
    <property type="project" value="InterPro"/>
</dbReference>
<dbReference type="GO" id="GO:0019068">
    <property type="term" value="P:virion assembly"/>
    <property type="evidence" value="ECO:0007669"/>
    <property type="project" value="InterPro"/>
</dbReference>
<dbReference type="Pfam" id="PF05136">
    <property type="entry name" value="Phage_portal_2"/>
    <property type="match status" value="1"/>
</dbReference>
<name>A0A086Y1L4_9RHOB</name>
<reference evidence="1 2" key="1">
    <citation type="submission" date="2014-03" db="EMBL/GenBank/DDBJ databases">
        <title>Genome of Paenirhodobacter enshiensis DW2-9.</title>
        <authorList>
            <person name="Wang D."/>
            <person name="Wang G."/>
        </authorList>
    </citation>
    <scope>NUCLEOTIDE SEQUENCE [LARGE SCALE GENOMIC DNA]</scope>
    <source>
        <strain evidence="1 2">DW2-9</strain>
    </source>
</reference>
<gene>
    <name evidence="1" type="ORF">CG50_14840</name>
</gene>
<sequence>MAFPFSIIERIFKRSGVEAGGGGRRWEGAASLATPQQQTLAARGASKARASALYTNTAQGHRIVEAWSVSLVGKGWQVRPQHPDTATRRALSDAFEAMTRPLMMTMARAIVRDGEAFVQLVVAEDGTLCPKLLAADQIDPSLTRDLGNGARIVAGIEFDAADQVVAYHVLREAPGTPFQTYAAPIRVPASDMLHMFDKLFPGQVRGLSWLAPVLLKLRDRDEASDALLMQLKVASLITGFIRDTDGTAAGFLAENTTLNVALEPGAMRILPTGAEVSFSQPGQGLAQAIEFLRAQDREIAAGAGLTFESLTGDLGEANYSSARVGMLEFRRRAEAMQLNLIEAQFLRPLWKRWTDIRALAGELPADRASLADYHAVRFVAPGWAWVDPQNEVAADVAAIEAGLKSREEVVAGRGRDIDELDEERARDAMRAATTEAAA</sequence>
<dbReference type="Proteomes" id="UP000028824">
    <property type="component" value="Unassembled WGS sequence"/>
</dbReference>
<comment type="caution">
    <text evidence="1">The sequence shown here is derived from an EMBL/GenBank/DDBJ whole genome shotgun (WGS) entry which is preliminary data.</text>
</comment>
<protein>
    <submittedName>
        <fullName evidence="1">Portal protein</fullName>
    </submittedName>
</protein>
<dbReference type="EMBL" id="JFZB01000007">
    <property type="protein sequence ID" value="KFI28164.1"/>
    <property type="molecule type" value="Genomic_DNA"/>
</dbReference>
<accession>A0A086Y1L4</accession>